<evidence type="ECO:0000256" key="1">
    <source>
        <dbReference type="SAM" id="MobiDB-lite"/>
    </source>
</evidence>
<keyword evidence="4" id="KW-1185">Reference proteome</keyword>
<name>A0ABV8QQY1_9BACT</name>
<dbReference type="Pfam" id="PF19838">
    <property type="entry name" value="LptD_2"/>
    <property type="match status" value="1"/>
</dbReference>
<protein>
    <submittedName>
        <fullName evidence="3">LPS assembly protein LptD</fullName>
    </submittedName>
</protein>
<proteinExistence type="predicted"/>
<gene>
    <name evidence="3" type="ORF">ACFOWM_00510</name>
</gene>
<feature type="domain" description="LPS-assembly protein LptD central" evidence="2">
    <location>
        <begin position="250"/>
        <end position="713"/>
    </location>
</feature>
<feature type="compositionally biased region" description="Low complexity" evidence="1">
    <location>
        <begin position="760"/>
        <end position="774"/>
    </location>
</feature>
<dbReference type="Proteomes" id="UP001595907">
    <property type="component" value="Unassembled WGS sequence"/>
</dbReference>
<dbReference type="InterPro" id="IPR045659">
    <property type="entry name" value="LptD_2"/>
</dbReference>
<feature type="region of interest" description="Disordered" evidence="1">
    <location>
        <begin position="750"/>
        <end position="774"/>
    </location>
</feature>
<evidence type="ECO:0000313" key="3">
    <source>
        <dbReference type="EMBL" id="MFC4261344.1"/>
    </source>
</evidence>
<organism evidence="3 4">
    <name type="scientific">Ferruginibacter yonginensis</name>
    <dbReference type="NCBI Taxonomy" id="1310416"/>
    <lineage>
        <taxon>Bacteria</taxon>
        <taxon>Pseudomonadati</taxon>
        <taxon>Bacteroidota</taxon>
        <taxon>Chitinophagia</taxon>
        <taxon>Chitinophagales</taxon>
        <taxon>Chitinophagaceae</taxon>
        <taxon>Ferruginibacter</taxon>
    </lineage>
</organism>
<dbReference type="InterPro" id="IPR050218">
    <property type="entry name" value="LptD"/>
</dbReference>
<evidence type="ECO:0000313" key="4">
    <source>
        <dbReference type="Proteomes" id="UP001595907"/>
    </source>
</evidence>
<dbReference type="PANTHER" id="PTHR30189">
    <property type="entry name" value="LPS-ASSEMBLY PROTEIN"/>
    <property type="match status" value="1"/>
</dbReference>
<comment type="caution">
    <text evidence="3">The sequence shown here is derived from an EMBL/GenBank/DDBJ whole genome shotgun (WGS) entry which is preliminary data.</text>
</comment>
<accession>A0ABV8QQY1</accession>
<dbReference type="RefSeq" id="WP_379705513.1">
    <property type="nucleotide sequence ID" value="NZ_JBHSCZ010000001.1"/>
</dbReference>
<evidence type="ECO:0000259" key="2">
    <source>
        <dbReference type="Pfam" id="PF19838"/>
    </source>
</evidence>
<sequence>MNNSNKGKAKNILAWGSIVLLVLLTYHLQAFTGFNSNTYFFTHAIVDSPPIKINKADTTILQKDDTLRTPRLSEEKKPVVDSSKIPFADTFNIRLSKDSLLAPVVYHADDSMVIDVPNEKMYLYGKVSSVKYDENDLSAPVIEFDQKTSTVGAYLKKDSTGKVLAYPYFKQSDFESVSDTIRFNMKTGKGLTKGTYTKQGEMFVYGEKIKKADTSVFYALNGRFTTCNLDTPHFAFIAKKIKFVNKKWAYTGPVHPEFEGVPLPITLPFGIFPLTQGRHSGLLAPSFIADEQRGLALQNLGYYKIITQNLDVITRGSLYSYGSYNVTVNPRYFKRYRYQGNVNVSYQNFQPLDAGKTKSINFQWVHNADNKARPGVTFMANVNAGSTKYNSQVPNNAQLNFNNQLASTISYSKVWKNKPYNISINANHNQNSTTGITNIFFPDASFNVNTLYPFRRKEPIGDYKWYENIGIAYNGNTKAQSNFYDTAGRIINQINDNLKYGAIHRVPITLALPSLGVLQLAPSVSYEETWYQSKVTKQYNPASKKIDTVDIKKGLYTARQMTFGLTASTRVFGLFGFGEKSSIKAIRHEIRPSITANYIPNFNNKNYYKSVIDSAGNSRNASYFEDNNYAAYNNVAFGGINFSIDNNITAKFRNKKDTSAKADKKVSLLDGLSISGSYNFLIDSFQFSFISVSARTNLYDKINVTATASFDPYQIDKTTGRRINKTVWAKKPLTLGNLTSATVALQTSFKGGDQSKKTPTETLNSNRNSTTLNNDEYDRDAAYIQANPGEFADFTIPWSIDLSYSLTVSKSFDITKAGYTSILAQGITFNASTNLTSKWKLGAQGTFDVTSQKLGYLSGYLSRDLHCWQMNISVSPVGRSRYFSISISPKSTILRDLKVNRTRSFTDF</sequence>
<dbReference type="EMBL" id="JBHSCZ010000001">
    <property type="protein sequence ID" value="MFC4261344.1"/>
    <property type="molecule type" value="Genomic_DNA"/>
</dbReference>
<reference evidence="4" key="1">
    <citation type="journal article" date="2019" name="Int. J. Syst. Evol. Microbiol.">
        <title>The Global Catalogue of Microorganisms (GCM) 10K type strain sequencing project: providing services to taxonomists for standard genome sequencing and annotation.</title>
        <authorList>
            <consortium name="The Broad Institute Genomics Platform"/>
            <consortium name="The Broad Institute Genome Sequencing Center for Infectious Disease"/>
            <person name="Wu L."/>
            <person name="Ma J."/>
        </authorList>
    </citation>
    <scope>NUCLEOTIDE SEQUENCE [LARGE SCALE GENOMIC DNA]</scope>
    <source>
        <strain evidence="4">CECT 8289</strain>
    </source>
</reference>
<dbReference type="PANTHER" id="PTHR30189:SF1">
    <property type="entry name" value="LPS-ASSEMBLY PROTEIN LPTD"/>
    <property type="match status" value="1"/>
</dbReference>